<protein>
    <recommendedName>
        <fullName evidence="4">DUF2269 family protein</fullName>
    </recommendedName>
</protein>
<keyword evidence="1" id="KW-0812">Transmembrane</keyword>
<accession>A0ABU7VXC6</accession>
<dbReference type="RefSeq" id="WP_331847797.1">
    <property type="nucleotide sequence ID" value="NZ_JAZHPZ010000009.1"/>
</dbReference>
<keyword evidence="1" id="KW-1133">Transmembrane helix</keyword>
<keyword evidence="3" id="KW-1185">Reference proteome</keyword>
<dbReference type="Proteomes" id="UP001306950">
    <property type="component" value="Unassembled WGS sequence"/>
</dbReference>
<organism evidence="2 3">
    <name type="scientific">Paenibacillus haidiansis</name>
    <dbReference type="NCBI Taxonomy" id="1574488"/>
    <lineage>
        <taxon>Bacteria</taxon>
        <taxon>Bacillati</taxon>
        <taxon>Bacillota</taxon>
        <taxon>Bacilli</taxon>
        <taxon>Bacillales</taxon>
        <taxon>Paenibacillaceae</taxon>
        <taxon>Paenibacillus</taxon>
    </lineage>
</organism>
<proteinExistence type="predicted"/>
<gene>
    <name evidence="2" type="ORF">V3851_17250</name>
</gene>
<evidence type="ECO:0008006" key="4">
    <source>
        <dbReference type="Google" id="ProtNLM"/>
    </source>
</evidence>
<feature type="transmembrane region" description="Helical" evidence="1">
    <location>
        <begin position="12"/>
        <end position="34"/>
    </location>
</feature>
<feature type="transmembrane region" description="Helical" evidence="1">
    <location>
        <begin position="56"/>
        <end position="80"/>
    </location>
</feature>
<sequence length="164" mass="18268">MTVTGKRPFTVKLLAVLHGFLGIGAVFGGGALVIDPSGQMLGMPTDIMQLPVFPDYLIPGIILLLVLGLAPLGIMISLLLRREWRLGEKLNLFRPMHWSWSFSLYVAFALIIWIMVQLYIIKTTEWIHLVYVALGLAIQVVTLLPSVRNHFEIGRESGQGITMN</sequence>
<feature type="transmembrane region" description="Helical" evidence="1">
    <location>
        <begin position="126"/>
        <end position="147"/>
    </location>
</feature>
<feature type="transmembrane region" description="Helical" evidence="1">
    <location>
        <begin position="100"/>
        <end position="120"/>
    </location>
</feature>
<evidence type="ECO:0000256" key="1">
    <source>
        <dbReference type="SAM" id="Phobius"/>
    </source>
</evidence>
<comment type="caution">
    <text evidence="2">The sequence shown here is derived from an EMBL/GenBank/DDBJ whole genome shotgun (WGS) entry which is preliminary data.</text>
</comment>
<evidence type="ECO:0000313" key="2">
    <source>
        <dbReference type="EMBL" id="MEF2967577.1"/>
    </source>
</evidence>
<reference evidence="2 3" key="1">
    <citation type="submission" date="2024-02" db="EMBL/GenBank/DDBJ databases">
        <title>A nitrogen-fixing paenibacillus bacterium.</title>
        <authorList>
            <person name="Zhang W.L."/>
            <person name="Chen S.F."/>
        </authorList>
    </citation>
    <scope>NUCLEOTIDE SEQUENCE [LARGE SCALE GENOMIC DNA]</scope>
    <source>
        <strain evidence="2 3">M1</strain>
    </source>
</reference>
<name>A0ABU7VXC6_9BACL</name>
<dbReference type="EMBL" id="JAZHPZ010000009">
    <property type="protein sequence ID" value="MEF2967577.1"/>
    <property type="molecule type" value="Genomic_DNA"/>
</dbReference>
<evidence type="ECO:0000313" key="3">
    <source>
        <dbReference type="Proteomes" id="UP001306950"/>
    </source>
</evidence>
<keyword evidence="1" id="KW-0472">Membrane</keyword>